<accession>A0A1F6CDP4</accession>
<comment type="caution">
    <text evidence="12">The sequence shown here is derived from an EMBL/GenBank/DDBJ whole genome shotgun (WGS) entry which is preliminary data.</text>
</comment>
<dbReference type="HAMAP" id="MF_01931">
    <property type="entry name" value="PurF"/>
    <property type="match status" value="1"/>
</dbReference>
<comment type="function">
    <text evidence="7">Catalyzes the formation of phosphoribosylamine from phosphoribosylpyrophosphate (PRPP) and glutamine.</text>
</comment>
<dbReference type="InterPro" id="IPR000836">
    <property type="entry name" value="PRTase_dom"/>
</dbReference>
<dbReference type="PIRSF" id="PIRSF000485">
    <property type="entry name" value="Amd_phspho_trans"/>
    <property type="match status" value="1"/>
</dbReference>
<dbReference type="GO" id="GO:0009113">
    <property type="term" value="P:purine nucleobase biosynthetic process"/>
    <property type="evidence" value="ECO:0007669"/>
    <property type="project" value="UniProtKB-UniRule"/>
</dbReference>
<evidence type="ECO:0000313" key="12">
    <source>
        <dbReference type="EMBL" id="OGG47314.1"/>
    </source>
</evidence>
<evidence type="ECO:0000256" key="1">
    <source>
        <dbReference type="ARBA" id="ARBA00005209"/>
    </source>
</evidence>
<dbReference type="CDD" id="cd06223">
    <property type="entry name" value="PRTases_typeI"/>
    <property type="match status" value="1"/>
</dbReference>
<dbReference type="CDD" id="cd00715">
    <property type="entry name" value="GPATase_N"/>
    <property type="match status" value="1"/>
</dbReference>
<comment type="caution">
    <text evidence="7">Lacks conserved residue(s) required for the propagation of feature annotation.</text>
</comment>
<dbReference type="InterPro" id="IPR029057">
    <property type="entry name" value="PRTase-like"/>
</dbReference>
<keyword evidence="7 9" id="KW-0460">Magnesium</keyword>
<dbReference type="UniPathway" id="UPA00074">
    <property type="reaction ID" value="UER00124"/>
</dbReference>
<feature type="binding site" evidence="7 9">
    <location>
        <position position="286"/>
    </location>
    <ligand>
        <name>Mg(2+)</name>
        <dbReference type="ChEBI" id="CHEBI:18420"/>
    </ligand>
</feature>
<comment type="cofactor">
    <cofactor evidence="7 10">
        <name>[4Fe-4S] cluster</name>
        <dbReference type="ChEBI" id="CHEBI:49883"/>
    </cofactor>
    <text evidence="7 10">Binds 1 [4Fe-4S] cluster per subunit.</text>
</comment>
<keyword evidence="5 7" id="KW-0658">Purine biosynthesis</keyword>
<feature type="domain" description="Glutamine amidotransferase type-2" evidence="11">
    <location>
        <begin position="2"/>
        <end position="222"/>
    </location>
</feature>
<keyword evidence="6 7" id="KW-0315">Glutamine amidotransferase</keyword>
<dbReference type="SUPFAM" id="SSF56235">
    <property type="entry name" value="N-terminal nucleophile aminohydrolases (Ntn hydrolases)"/>
    <property type="match status" value="1"/>
</dbReference>
<comment type="similarity">
    <text evidence="2 7 8">In the C-terminal section; belongs to the purine/pyrimidine phosphoribosyltransferase family.</text>
</comment>
<gene>
    <name evidence="7" type="primary">purF</name>
    <name evidence="12" type="ORF">A2671_01370</name>
</gene>
<name>A0A1F6CDP4_9BACT</name>
<keyword evidence="7 10" id="KW-0408">Iron</keyword>
<dbReference type="EC" id="2.4.2.14" evidence="7"/>
<dbReference type="InterPro" id="IPR035584">
    <property type="entry name" value="PurF_N"/>
</dbReference>
<proteinExistence type="inferred from homology"/>
<dbReference type="InterPro" id="IPR017932">
    <property type="entry name" value="GATase_2_dom"/>
</dbReference>
<dbReference type="Gene3D" id="3.40.50.2020">
    <property type="match status" value="1"/>
</dbReference>
<evidence type="ECO:0000256" key="2">
    <source>
        <dbReference type="ARBA" id="ARBA00010138"/>
    </source>
</evidence>
<dbReference type="PANTHER" id="PTHR11907">
    <property type="entry name" value="AMIDOPHOSPHORIBOSYLTRANSFERASE"/>
    <property type="match status" value="1"/>
</dbReference>
<dbReference type="PROSITE" id="PS51278">
    <property type="entry name" value="GATASE_TYPE_2"/>
    <property type="match status" value="1"/>
</dbReference>
<feature type="binding site" evidence="7 10">
    <location>
        <position position="443"/>
    </location>
    <ligand>
        <name>[4Fe-4S] cluster</name>
        <dbReference type="ChEBI" id="CHEBI:49883"/>
    </ligand>
</feature>
<feature type="binding site" evidence="7 9">
    <location>
        <position position="348"/>
    </location>
    <ligand>
        <name>Mg(2+)</name>
        <dbReference type="ChEBI" id="CHEBI:18420"/>
    </ligand>
</feature>
<dbReference type="Pfam" id="PF13522">
    <property type="entry name" value="GATase_6"/>
    <property type="match status" value="1"/>
</dbReference>
<keyword evidence="7 9" id="KW-0479">Metal-binding</keyword>
<evidence type="ECO:0000256" key="10">
    <source>
        <dbReference type="PIRSR" id="PIRSR000485-3"/>
    </source>
</evidence>
<reference evidence="12 13" key="1">
    <citation type="journal article" date="2016" name="Nat. Commun.">
        <title>Thousands of microbial genomes shed light on interconnected biogeochemical processes in an aquifer system.</title>
        <authorList>
            <person name="Anantharaman K."/>
            <person name="Brown C.T."/>
            <person name="Hug L.A."/>
            <person name="Sharon I."/>
            <person name="Castelle C.J."/>
            <person name="Probst A.J."/>
            <person name="Thomas B.C."/>
            <person name="Singh A."/>
            <person name="Wilkins M.J."/>
            <person name="Karaoz U."/>
            <person name="Brodie E.L."/>
            <person name="Williams K.H."/>
            <person name="Hubbard S.S."/>
            <person name="Banfield J.F."/>
        </authorList>
    </citation>
    <scope>NUCLEOTIDE SEQUENCE [LARGE SCALE GENOMIC DNA]</scope>
</reference>
<evidence type="ECO:0000256" key="7">
    <source>
        <dbReference type="HAMAP-Rule" id="MF_01931"/>
    </source>
</evidence>
<comment type="cofactor">
    <cofactor evidence="7 9">
        <name>Mg(2+)</name>
        <dbReference type="ChEBI" id="CHEBI:18420"/>
    </cofactor>
    <text evidence="7 9">Binds 1 Mg(2+) ion per subunit.</text>
</comment>
<dbReference type="GO" id="GO:0006189">
    <property type="term" value="P:'de novo' IMP biosynthetic process"/>
    <property type="evidence" value="ECO:0007669"/>
    <property type="project" value="UniProtKB-UniRule"/>
</dbReference>
<dbReference type="NCBIfam" id="TIGR01134">
    <property type="entry name" value="purF"/>
    <property type="match status" value="1"/>
</dbReference>
<comment type="pathway">
    <text evidence="1 7 8">Purine metabolism; IMP biosynthesis via de novo pathway; N(1)-(5-phospho-D-ribosyl)glycinamide from 5-phospho-alpha-D-ribose 1-diphosphate: step 1/2.</text>
</comment>
<evidence type="ECO:0000256" key="9">
    <source>
        <dbReference type="PIRSR" id="PIRSR000485-2"/>
    </source>
</evidence>
<organism evidence="12 13">
    <name type="scientific">Candidatus Kaiserbacteria bacterium RIFCSPHIGHO2_01_FULL_49_13</name>
    <dbReference type="NCBI Taxonomy" id="1798477"/>
    <lineage>
        <taxon>Bacteria</taxon>
        <taxon>Candidatus Kaiseribacteriota</taxon>
    </lineage>
</organism>
<dbReference type="AlphaFoldDB" id="A0A1F6CDP4"/>
<feature type="binding site" evidence="7 10">
    <location>
        <position position="385"/>
    </location>
    <ligand>
        <name>[4Fe-4S] cluster</name>
        <dbReference type="ChEBI" id="CHEBI:49883"/>
    </ligand>
</feature>
<evidence type="ECO:0000259" key="11">
    <source>
        <dbReference type="PROSITE" id="PS51278"/>
    </source>
</evidence>
<keyword evidence="7 10" id="KW-0411">Iron-sulfur</keyword>
<evidence type="ECO:0000313" key="13">
    <source>
        <dbReference type="Proteomes" id="UP000178344"/>
    </source>
</evidence>
<dbReference type="EMBL" id="MFKQ01000013">
    <property type="protein sequence ID" value="OGG47314.1"/>
    <property type="molecule type" value="Genomic_DNA"/>
</dbReference>
<keyword evidence="4 7" id="KW-0808">Transferase</keyword>
<protein>
    <recommendedName>
        <fullName evidence="7">Amidophosphoribosyltransferase</fullName>
        <shortName evidence="7">ATase</shortName>
        <ecNumber evidence="7">2.4.2.14</ecNumber>
    </recommendedName>
    <alternativeName>
        <fullName evidence="7">Glutamine phosphoribosylpyrophosphate amidotransferase</fullName>
        <shortName evidence="7">GPATase</shortName>
    </alternativeName>
</protein>
<dbReference type="InterPro" id="IPR005854">
    <property type="entry name" value="PurF"/>
</dbReference>
<dbReference type="SUPFAM" id="SSF53271">
    <property type="entry name" value="PRTase-like"/>
    <property type="match status" value="1"/>
</dbReference>
<dbReference type="GO" id="GO:0000287">
    <property type="term" value="F:magnesium ion binding"/>
    <property type="evidence" value="ECO:0007669"/>
    <property type="project" value="UniProtKB-UniRule"/>
</dbReference>
<evidence type="ECO:0000256" key="8">
    <source>
        <dbReference type="PIRNR" id="PIRNR000485"/>
    </source>
</evidence>
<evidence type="ECO:0000256" key="6">
    <source>
        <dbReference type="ARBA" id="ARBA00022962"/>
    </source>
</evidence>
<dbReference type="GO" id="GO:0051539">
    <property type="term" value="F:4 iron, 4 sulfur cluster binding"/>
    <property type="evidence" value="ECO:0007669"/>
    <property type="project" value="UniProtKB-KW"/>
</dbReference>
<feature type="binding site" evidence="7 9">
    <location>
        <position position="349"/>
    </location>
    <ligand>
        <name>Mg(2+)</name>
        <dbReference type="ChEBI" id="CHEBI:18420"/>
    </ligand>
</feature>
<dbReference type="InterPro" id="IPR029055">
    <property type="entry name" value="Ntn_hydrolases_N"/>
</dbReference>
<evidence type="ECO:0000256" key="5">
    <source>
        <dbReference type="ARBA" id="ARBA00022755"/>
    </source>
</evidence>
<feature type="binding site" evidence="7 10">
    <location>
        <position position="440"/>
    </location>
    <ligand>
        <name>[4Fe-4S] cluster</name>
        <dbReference type="ChEBI" id="CHEBI:49883"/>
    </ligand>
</feature>
<sequence length="457" mass="49523">MAAIAGVFGTADAAKFVALMLHATQHRGQEAAGIAAVQGTNFSIHRAPGEVGDVFGEKSPALSKLVGSSAIGHNRYTTTGSTDVKNTQPLFGDDVHGGLAISHNGHFTNKEVLRDSLQKKGAIFQSETDTEIVLHLYARSGKRQTHERIAEALSRVVGAYSLIALTKNEIVAVRDSHGFRPLVMGKLGDTYAFASEVCALDLIGAQFIREVTPGEIIVIDAQGMRGYHLWAPQPPRPCIFEYVYFSRPDTVFCGRSVNNVRESIGAMLGHESPAPAGSIVVPVLDSGVLHALGYARATGLPYVHGIVRSHYMGRTLIGPEHQISDLNVRRKFNVNRFLVENKCVALVDDSVVRGNTSREIVAMLRKAGAREIHLRVASPPMAHPCFYGLKPKHKILLAAKYSLEEMRVYLQLDSLAFLSLNGLYRAVHGVPRNAAIPQGCDACFTGDYPTALPDLGR</sequence>
<keyword evidence="7" id="KW-0004">4Fe-4S</keyword>
<comment type="catalytic activity">
    <reaction evidence="7 8">
        <text>5-phospho-beta-D-ribosylamine + L-glutamate + diphosphate = 5-phospho-alpha-D-ribose 1-diphosphate + L-glutamine + H2O</text>
        <dbReference type="Rhea" id="RHEA:14905"/>
        <dbReference type="ChEBI" id="CHEBI:15377"/>
        <dbReference type="ChEBI" id="CHEBI:29985"/>
        <dbReference type="ChEBI" id="CHEBI:33019"/>
        <dbReference type="ChEBI" id="CHEBI:58017"/>
        <dbReference type="ChEBI" id="CHEBI:58359"/>
        <dbReference type="ChEBI" id="CHEBI:58681"/>
        <dbReference type="EC" id="2.4.2.14"/>
    </reaction>
</comment>
<dbReference type="Proteomes" id="UP000178344">
    <property type="component" value="Unassembled WGS sequence"/>
</dbReference>
<dbReference type="Gene3D" id="3.60.20.10">
    <property type="entry name" value="Glutamine Phosphoribosylpyrophosphate, subunit 1, domain 1"/>
    <property type="match status" value="1"/>
</dbReference>
<evidence type="ECO:0000256" key="3">
    <source>
        <dbReference type="ARBA" id="ARBA00022676"/>
    </source>
</evidence>
<feature type="binding site" evidence="7 10">
    <location>
        <position position="238"/>
    </location>
    <ligand>
        <name>[4Fe-4S] cluster</name>
        <dbReference type="ChEBI" id="CHEBI:49883"/>
    </ligand>
</feature>
<evidence type="ECO:0000256" key="4">
    <source>
        <dbReference type="ARBA" id="ARBA00022679"/>
    </source>
</evidence>
<keyword evidence="3 7" id="KW-0328">Glycosyltransferase</keyword>
<dbReference type="GO" id="GO:0004044">
    <property type="term" value="F:amidophosphoribosyltransferase activity"/>
    <property type="evidence" value="ECO:0007669"/>
    <property type="project" value="UniProtKB-UniRule"/>
</dbReference>